<dbReference type="Gene3D" id="3.30.200.20">
    <property type="entry name" value="Phosphorylase Kinase, domain 1"/>
    <property type="match status" value="1"/>
</dbReference>
<dbReference type="InterPro" id="IPR011009">
    <property type="entry name" value="Kinase-like_dom_sf"/>
</dbReference>
<dbReference type="EMBL" id="FNNC01000001">
    <property type="protein sequence ID" value="SDW22133.1"/>
    <property type="molecule type" value="Genomic_DNA"/>
</dbReference>
<keyword evidence="1 2" id="KW-0418">Kinase</keyword>
<sequence length="284" mass="33354">MEHIQKAIRYVDPQAAVTNIASLSGGSISSAYRVDTNQRSYFLKWNEEAPYDFFRQEKRGLEFLRESEAVHVPDVLHWSKKFIIMDIIQGSGDSRTDEWLGIDLANLHQSSGDYFGLEEDNFIGELPQENSWETSWVRFVRDHRLRPQLEIARSLGKLTDERSRRLRYILDHLGEWIPDDRQPVKLHGDLWAGNWLTGEEGRPYLIDPACWYGDYEFDLAFTRLFGGFSERTYEAYETIQPVEAEFEERMPLYQLYYLLVHLNVFGEMYGEQVDRVLALYSRSS</sequence>
<evidence type="ECO:0000313" key="3">
    <source>
        <dbReference type="Proteomes" id="UP000199488"/>
    </source>
</evidence>
<dbReference type="AlphaFoldDB" id="A0A1H2RRK0"/>
<gene>
    <name evidence="2" type="ORF">SAMN05421781_0888</name>
</gene>
<dbReference type="PIRSF" id="PIRSF006221">
    <property type="entry name" value="Ketosamine-3-kinase"/>
    <property type="match status" value="1"/>
</dbReference>
<proteinExistence type="inferred from homology"/>
<dbReference type="PANTHER" id="PTHR12149:SF8">
    <property type="entry name" value="PROTEIN-RIBULOSAMINE 3-KINASE"/>
    <property type="match status" value="1"/>
</dbReference>
<dbReference type="RefSeq" id="WP_091611662.1">
    <property type="nucleotide sequence ID" value="NZ_FNNC01000001.1"/>
</dbReference>
<dbReference type="OrthoDB" id="5291879at2"/>
<dbReference type="PANTHER" id="PTHR12149">
    <property type="entry name" value="FRUCTOSAMINE 3 KINASE-RELATED PROTEIN"/>
    <property type="match status" value="1"/>
</dbReference>
<dbReference type="InterPro" id="IPR016477">
    <property type="entry name" value="Fructo-/Ketosamine-3-kinase"/>
</dbReference>
<evidence type="ECO:0000313" key="2">
    <source>
        <dbReference type="EMBL" id="SDW22133.1"/>
    </source>
</evidence>
<reference evidence="2 3" key="1">
    <citation type="submission" date="2016-10" db="EMBL/GenBank/DDBJ databases">
        <authorList>
            <person name="de Groot N.N."/>
        </authorList>
    </citation>
    <scope>NUCLEOTIDE SEQUENCE [LARGE SCALE GENOMIC DNA]</scope>
    <source>
        <strain evidence="2 3">DSM 23126</strain>
    </source>
</reference>
<dbReference type="SUPFAM" id="SSF56112">
    <property type="entry name" value="Protein kinase-like (PK-like)"/>
    <property type="match status" value="1"/>
</dbReference>
<dbReference type="Pfam" id="PF03881">
    <property type="entry name" value="Fructosamin_kin"/>
    <property type="match status" value="1"/>
</dbReference>
<keyword evidence="3" id="KW-1185">Reference proteome</keyword>
<dbReference type="STRING" id="1122204.SAMN05421781_0888"/>
<organism evidence="2 3">
    <name type="scientific">Marinococcus luteus</name>
    <dbReference type="NCBI Taxonomy" id="1122204"/>
    <lineage>
        <taxon>Bacteria</taxon>
        <taxon>Bacillati</taxon>
        <taxon>Bacillota</taxon>
        <taxon>Bacilli</taxon>
        <taxon>Bacillales</taxon>
        <taxon>Bacillaceae</taxon>
        <taxon>Marinococcus</taxon>
    </lineage>
</organism>
<dbReference type="Proteomes" id="UP000199488">
    <property type="component" value="Unassembled WGS sequence"/>
</dbReference>
<evidence type="ECO:0000256" key="1">
    <source>
        <dbReference type="PIRNR" id="PIRNR006221"/>
    </source>
</evidence>
<protein>
    <submittedName>
        <fullName evidence="2">Fructosamine-3-kinase</fullName>
    </submittedName>
</protein>
<dbReference type="Gene3D" id="3.90.1200.10">
    <property type="match status" value="1"/>
</dbReference>
<comment type="similarity">
    <text evidence="1">Belongs to the fructosamine kinase family.</text>
</comment>
<keyword evidence="1" id="KW-0808">Transferase</keyword>
<dbReference type="GO" id="GO:0016301">
    <property type="term" value="F:kinase activity"/>
    <property type="evidence" value="ECO:0007669"/>
    <property type="project" value="UniProtKB-UniRule"/>
</dbReference>
<accession>A0A1H2RRK0</accession>
<name>A0A1H2RRK0_9BACI</name>